<proteinExistence type="predicted"/>
<feature type="compositionally biased region" description="Basic residues" evidence="1">
    <location>
        <begin position="56"/>
        <end position="69"/>
    </location>
</feature>
<dbReference type="SUPFAM" id="SSF47090">
    <property type="entry name" value="PGBD-like"/>
    <property type="match status" value="1"/>
</dbReference>
<name>A0A6A4RE87_9RHOB</name>
<protein>
    <submittedName>
        <fullName evidence="4">His-Xaa-Ser repeat protein HxsA</fullName>
    </submittedName>
</protein>
<evidence type="ECO:0000256" key="1">
    <source>
        <dbReference type="SAM" id="MobiDB-lite"/>
    </source>
</evidence>
<organism evidence="4 5">
    <name type="scientific">Parasedimentitalea maritima</name>
    <dbReference type="NCBI Taxonomy" id="2578117"/>
    <lineage>
        <taxon>Bacteria</taxon>
        <taxon>Pseudomonadati</taxon>
        <taxon>Pseudomonadota</taxon>
        <taxon>Alphaproteobacteria</taxon>
        <taxon>Rhodobacterales</taxon>
        <taxon>Paracoccaceae</taxon>
        <taxon>Parasedimentitalea</taxon>
    </lineage>
</organism>
<dbReference type="InterPro" id="IPR036366">
    <property type="entry name" value="PGBDSf"/>
</dbReference>
<sequence length="178" mass="18855">MKKRKFLVSTLAAAGFLPASSVEAAISAGLPSNPFNADSDFNQRLELEQKYTLAGHRSHSSHSSHRSHRSSSTGGYTTTRPAVPVQPRSNSTSPRSVLPSLPNAQAVAPLPGNSEKFKQIAMRVQLGLISYGYYNGAVDGVIGKQSKAALSRFQSDYGLKVTGTVTPEVLNALGIAAQ</sequence>
<dbReference type="AlphaFoldDB" id="A0A6A4RE87"/>
<gene>
    <name evidence="4" type="primary">hxsA</name>
    <name evidence="4" type="ORF">GP644_21455</name>
</gene>
<dbReference type="InterPro" id="IPR023928">
    <property type="entry name" value="HxsA-like"/>
</dbReference>
<dbReference type="Pfam" id="PF01471">
    <property type="entry name" value="PG_binding_1"/>
    <property type="match status" value="1"/>
</dbReference>
<evidence type="ECO:0000256" key="2">
    <source>
        <dbReference type="SAM" id="SignalP"/>
    </source>
</evidence>
<feature type="signal peptide" evidence="2">
    <location>
        <begin position="1"/>
        <end position="24"/>
    </location>
</feature>
<feature type="domain" description="Peptidoglycan binding-like" evidence="3">
    <location>
        <begin position="124"/>
        <end position="173"/>
    </location>
</feature>
<dbReference type="Proteomes" id="UP000441586">
    <property type="component" value="Unassembled WGS sequence"/>
</dbReference>
<feature type="region of interest" description="Disordered" evidence="1">
    <location>
        <begin position="53"/>
        <end position="102"/>
    </location>
</feature>
<evidence type="ECO:0000313" key="4">
    <source>
        <dbReference type="EMBL" id="KAE9625947.1"/>
    </source>
</evidence>
<feature type="chain" id="PRO_5025427547" evidence="2">
    <location>
        <begin position="25"/>
        <end position="178"/>
    </location>
</feature>
<keyword evidence="2" id="KW-0732">Signal</keyword>
<evidence type="ECO:0000313" key="5">
    <source>
        <dbReference type="Proteomes" id="UP000441586"/>
    </source>
</evidence>
<dbReference type="Gene3D" id="1.10.101.10">
    <property type="entry name" value="PGBD-like superfamily/PGBD"/>
    <property type="match status" value="1"/>
</dbReference>
<dbReference type="InterPro" id="IPR036365">
    <property type="entry name" value="PGBD-like_sf"/>
</dbReference>
<comment type="caution">
    <text evidence="4">The sequence shown here is derived from an EMBL/GenBank/DDBJ whole genome shotgun (WGS) entry which is preliminary data.</text>
</comment>
<dbReference type="RefSeq" id="WP_158981534.1">
    <property type="nucleotide sequence ID" value="NZ_WSFO01000017.1"/>
</dbReference>
<accession>A0A6A4RE87</accession>
<dbReference type="InterPro" id="IPR002477">
    <property type="entry name" value="Peptidoglycan-bd-like"/>
</dbReference>
<dbReference type="EMBL" id="WSFO01000017">
    <property type="protein sequence ID" value="KAE9625947.1"/>
    <property type="molecule type" value="Genomic_DNA"/>
</dbReference>
<reference evidence="4 5" key="1">
    <citation type="submission" date="2019-12" db="EMBL/GenBank/DDBJ databases">
        <authorList>
            <person name="Zhang Y.-J."/>
        </authorList>
    </citation>
    <scope>NUCLEOTIDE SEQUENCE [LARGE SCALE GENOMIC DNA]</scope>
    <source>
        <strain evidence="4 5">H18S-6</strain>
    </source>
</reference>
<evidence type="ECO:0000259" key="3">
    <source>
        <dbReference type="Pfam" id="PF01471"/>
    </source>
</evidence>
<dbReference type="NCBIfam" id="TIGR03979">
    <property type="entry name" value="His_Ser_Rich"/>
    <property type="match status" value="1"/>
</dbReference>